<reference evidence="4 5" key="1">
    <citation type="submission" date="2022-10" db="EMBL/GenBank/DDBJ databases">
        <authorList>
            <person name="Xie J."/>
            <person name="Shen N."/>
        </authorList>
    </citation>
    <scope>NUCLEOTIDE SEQUENCE [LARGE SCALE GENOMIC DNA]</scope>
    <source>
        <strain evidence="4 5">DSM 41681</strain>
    </source>
</reference>
<evidence type="ECO:0000256" key="1">
    <source>
        <dbReference type="SAM" id="MobiDB-lite"/>
    </source>
</evidence>
<organism evidence="4 5">
    <name type="scientific">Streptomyces kunmingensis</name>
    <dbReference type="NCBI Taxonomy" id="68225"/>
    <lineage>
        <taxon>Bacteria</taxon>
        <taxon>Bacillati</taxon>
        <taxon>Actinomycetota</taxon>
        <taxon>Actinomycetes</taxon>
        <taxon>Kitasatosporales</taxon>
        <taxon>Streptomycetaceae</taxon>
        <taxon>Streptomyces</taxon>
    </lineage>
</organism>
<protein>
    <submittedName>
        <fullName evidence="4">Glycosyltransferase</fullName>
        <ecNumber evidence="4">2.4.-.-</ecNumber>
    </submittedName>
</protein>
<feature type="region of interest" description="Disordered" evidence="1">
    <location>
        <begin position="471"/>
        <end position="498"/>
    </location>
</feature>
<dbReference type="InterPro" id="IPR029044">
    <property type="entry name" value="Nucleotide-diphossugar_trans"/>
</dbReference>
<dbReference type="InterPro" id="IPR054028">
    <property type="entry name" value="TarS/TarP_linker"/>
</dbReference>
<dbReference type="SUPFAM" id="SSF53448">
    <property type="entry name" value="Nucleotide-diphospho-sugar transferases"/>
    <property type="match status" value="1"/>
</dbReference>
<proteinExistence type="predicted"/>
<keyword evidence="5" id="KW-1185">Reference proteome</keyword>
<dbReference type="InterPro" id="IPR001173">
    <property type="entry name" value="Glyco_trans_2-like"/>
</dbReference>
<accession>A0ABU6CKK5</accession>
<dbReference type="EMBL" id="JAOZYB010000326">
    <property type="protein sequence ID" value="MEB3965248.1"/>
    <property type="molecule type" value="Genomic_DNA"/>
</dbReference>
<feature type="domain" description="Glycosyltransferase 2-like" evidence="2">
    <location>
        <begin position="7"/>
        <end position="135"/>
    </location>
</feature>
<dbReference type="CDD" id="cd00761">
    <property type="entry name" value="Glyco_tranf_GTA_type"/>
    <property type="match status" value="1"/>
</dbReference>
<dbReference type="RefSeq" id="WP_324773344.1">
    <property type="nucleotide sequence ID" value="NZ_BAAATS010000002.1"/>
</dbReference>
<name>A0ABU6CKK5_9ACTN</name>
<dbReference type="EC" id="2.4.-.-" evidence="4"/>
<keyword evidence="4" id="KW-0808">Transferase</keyword>
<sequence>MSQPRVSVIVPAYNALPELTECITSAMEQTIGLDQLEIIAVNDGSTDGTGKELDRLAATCPALRVIHQENSGTAAVPRNVALDVARGDYVFFLDSDDYLGPDALRRMVAMADENKTDIVLGKMVSVGGRSVPTAVFRSTQPRTDIFSSAAYRTLGCWKLFRRSLIERLDLRFPPFRNTEDKPFTAAAYLNADGVSVVADYDCYYHRDRENGNNLTLTAQNLSHRMQGTRMCFETVARYLKPGPRRDQIMRRHVEWELCGPLWWLLLRESEEDIREHIYPEIRDWVENWVTDPVIAQLEPRDRVLLHLLRADRFQEVMTVIRDAKKDAGRGHVIDAGRAYWDHPLFRDTAVGVPDSAFDITDRLPAHHRVESVEWQEGGVLRLTGHAYLENVNSQDTVTELVLRCYDADHPEVRVPTRVHAVAGLPDDERHADAGFVADIAPLTAVAGAPLGHGRWNLFLELRTQGISRSVRLKGPGAGRTPSEGITTTGPDGSTDGSTTTTITPYVTKWGNLSLNVGQELPRDDARYRVTEMSWHRSRRGTLVVGGTLAGEGTRDVGALRLRVQNSAGDRREAPVSLNGNGGRFTAHLPVRTLRPGRWTVTLSPPGSSSVAVPHLAGVGRAHWFHLARPYAARPVKAASETTLVMEVHAVDVRRVARRKLRSVVRRVRRHAAA</sequence>
<keyword evidence="4" id="KW-0328">Glycosyltransferase</keyword>
<dbReference type="Pfam" id="PF22181">
    <property type="entry name" value="TarS_linker"/>
    <property type="match status" value="1"/>
</dbReference>
<feature type="domain" description="TarS/TarP linker" evidence="3">
    <location>
        <begin position="230"/>
        <end position="319"/>
    </location>
</feature>
<dbReference type="PANTHER" id="PTHR22916:SF3">
    <property type="entry name" value="UDP-GLCNAC:BETAGAL BETA-1,3-N-ACETYLGLUCOSAMINYLTRANSFERASE-LIKE PROTEIN 1"/>
    <property type="match status" value="1"/>
</dbReference>
<dbReference type="Pfam" id="PF00535">
    <property type="entry name" value="Glycos_transf_2"/>
    <property type="match status" value="1"/>
</dbReference>
<dbReference type="PANTHER" id="PTHR22916">
    <property type="entry name" value="GLYCOSYLTRANSFERASE"/>
    <property type="match status" value="1"/>
</dbReference>
<evidence type="ECO:0000259" key="2">
    <source>
        <dbReference type="Pfam" id="PF00535"/>
    </source>
</evidence>
<evidence type="ECO:0000313" key="4">
    <source>
        <dbReference type="EMBL" id="MEB3965248.1"/>
    </source>
</evidence>
<feature type="compositionally biased region" description="Low complexity" evidence="1">
    <location>
        <begin position="484"/>
        <end position="498"/>
    </location>
</feature>
<gene>
    <name evidence="4" type="ORF">OKJ48_34235</name>
</gene>
<dbReference type="GO" id="GO:0016757">
    <property type="term" value="F:glycosyltransferase activity"/>
    <property type="evidence" value="ECO:0007669"/>
    <property type="project" value="UniProtKB-KW"/>
</dbReference>
<dbReference type="Gene3D" id="3.90.550.10">
    <property type="entry name" value="Spore Coat Polysaccharide Biosynthesis Protein SpsA, Chain A"/>
    <property type="match status" value="1"/>
</dbReference>
<comment type="caution">
    <text evidence="4">The sequence shown here is derived from an EMBL/GenBank/DDBJ whole genome shotgun (WGS) entry which is preliminary data.</text>
</comment>
<evidence type="ECO:0000259" key="3">
    <source>
        <dbReference type="Pfam" id="PF22181"/>
    </source>
</evidence>
<evidence type="ECO:0000313" key="5">
    <source>
        <dbReference type="Proteomes" id="UP001352223"/>
    </source>
</evidence>
<dbReference type="Proteomes" id="UP001352223">
    <property type="component" value="Unassembled WGS sequence"/>
</dbReference>